<evidence type="ECO:0000256" key="2">
    <source>
        <dbReference type="ARBA" id="ARBA00009840"/>
    </source>
</evidence>
<comment type="similarity">
    <text evidence="2">Belongs to the RmuC family.</text>
</comment>
<dbReference type="EMBL" id="SMAH01000005">
    <property type="protein sequence ID" value="TCS98322.1"/>
    <property type="molecule type" value="Genomic_DNA"/>
</dbReference>
<organism evidence="6 8">
    <name type="scientific">Tepidimonas ignava</name>
    <dbReference type="NCBI Taxonomy" id="114249"/>
    <lineage>
        <taxon>Bacteria</taxon>
        <taxon>Pseudomonadati</taxon>
        <taxon>Pseudomonadota</taxon>
        <taxon>Betaproteobacteria</taxon>
        <taxon>Burkholderiales</taxon>
        <taxon>Tepidimonas</taxon>
    </lineage>
</organism>
<evidence type="ECO:0000256" key="4">
    <source>
        <dbReference type="ARBA" id="ARBA00023172"/>
    </source>
</evidence>
<reference evidence="6 8" key="1">
    <citation type="submission" date="2019-03" db="EMBL/GenBank/DDBJ databases">
        <title>Genomic Encyclopedia of Type Strains, Phase IV (KMG-IV): sequencing the most valuable type-strain genomes for metagenomic binning, comparative biology and taxonomic classification.</title>
        <authorList>
            <person name="Goeker M."/>
        </authorList>
    </citation>
    <scope>NUCLEOTIDE SEQUENCE [LARGE SCALE GENOMIC DNA]</scope>
    <source>
        <strain evidence="6 8">DSM 12034</strain>
    </source>
</reference>
<dbReference type="EMBL" id="VJNC01000009">
    <property type="protein sequence ID" value="TSE21831.1"/>
    <property type="molecule type" value="Genomic_DNA"/>
</dbReference>
<feature type="coiled-coil region" evidence="5">
    <location>
        <begin position="32"/>
        <end position="159"/>
    </location>
</feature>
<protein>
    <submittedName>
        <fullName evidence="7">Chromosome partition protein Smc</fullName>
    </submittedName>
    <submittedName>
        <fullName evidence="6">DNA recombination protein RmuC</fullName>
    </submittedName>
</protein>
<gene>
    <name evidence="7" type="primary">smc_3</name>
    <name evidence="6" type="ORF">EDC36_10578</name>
    <name evidence="7" type="ORF">Tigna_01558</name>
</gene>
<accession>A0A4R3LEI4</accession>
<evidence type="ECO:0000256" key="3">
    <source>
        <dbReference type="ARBA" id="ARBA00023054"/>
    </source>
</evidence>
<dbReference type="PANTHER" id="PTHR30563:SF0">
    <property type="entry name" value="DNA RECOMBINATION PROTEIN RMUC"/>
    <property type="match status" value="1"/>
</dbReference>
<dbReference type="Proteomes" id="UP000315577">
    <property type="component" value="Unassembled WGS sequence"/>
</dbReference>
<dbReference type="InterPro" id="IPR003798">
    <property type="entry name" value="DNA_recombination_RmuC"/>
</dbReference>
<dbReference type="RefSeq" id="WP_207895054.1">
    <property type="nucleotide sequence ID" value="NZ_DAIPFN010000015.1"/>
</dbReference>
<dbReference type="GO" id="GO:0006310">
    <property type="term" value="P:DNA recombination"/>
    <property type="evidence" value="ECO:0007669"/>
    <property type="project" value="UniProtKB-KW"/>
</dbReference>
<evidence type="ECO:0000256" key="1">
    <source>
        <dbReference type="ARBA" id="ARBA00003416"/>
    </source>
</evidence>
<dbReference type="AlphaFoldDB" id="A0A4R3LEI4"/>
<comment type="caution">
    <text evidence="6">The sequence shown here is derived from an EMBL/GenBank/DDBJ whole genome shotgun (WGS) entry which is preliminary data.</text>
</comment>
<keyword evidence="9" id="KW-1185">Reference proteome</keyword>
<sequence>MDVGATLLAATAAAVLGAVLGAVWMAGRQRQQAALALQAERAQAQVEQARLQERLHAASAELELTRQALHDARTQATQQRDELDRARDECARLQAHAEQLAPLQAELRDTRVRAEALQAEVAQLQTRLQEQRAAWDEQLRLLQDARATLTEQFQNLAQRILEDKAQRFTQQNQTNLETLLAPLRQRLADFQQALHDSTHRENAERIALREQVKQLMQLNQQLSTEARHLTQALRGSTKVQGNWGELILERVLEMSGLRRDHEYLVQDTQQRADGSRAQPDVVILLPQQRRLVIDAKVSLLAYERYVNAADDATRQQALREHIESLRAHVRGLAQRDYHALYGHGLDFVLAFMPVEPAFMLAVAHEPDLFQEAWDRNVLLVGPSTLLFVLRTVAHLWRQEAQNRNAQDIARRGGELYDKLVGFTEDFIKVGERLQSAQTSFEQARNKLVQGRGNVIRQAEMLRELGVKPNKALRAELVEAALDGEEAPVLPLPPTAATNAEAPRP</sequence>
<evidence type="ECO:0000313" key="7">
    <source>
        <dbReference type="EMBL" id="TSE21831.1"/>
    </source>
</evidence>
<evidence type="ECO:0000313" key="8">
    <source>
        <dbReference type="Proteomes" id="UP000295536"/>
    </source>
</evidence>
<evidence type="ECO:0000313" key="9">
    <source>
        <dbReference type="Proteomes" id="UP000315577"/>
    </source>
</evidence>
<feature type="coiled-coil region" evidence="5">
    <location>
        <begin position="205"/>
        <end position="232"/>
    </location>
</feature>
<evidence type="ECO:0000256" key="5">
    <source>
        <dbReference type="SAM" id="Coils"/>
    </source>
</evidence>
<reference evidence="7 9" key="2">
    <citation type="submission" date="2019-07" db="EMBL/GenBank/DDBJ databases">
        <title>Tepidimonas ignava SPS-1037 draft genome.</title>
        <authorList>
            <person name="Da Costa M.S."/>
            <person name="Froufe H.J.C."/>
            <person name="Egas C."/>
            <person name="Albuquerque L."/>
        </authorList>
    </citation>
    <scope>NUCLEOTIDE SEQUENCE [LARGE SCALE GENOMIC DNA]</scope>
    <source>
        <strain evidence="7 9">SPS-1037</strain>
    </source>
</reference>
<name>A0A4R3LEI4_9BURK</name>
<proteinExistence type="inferred from homology"/>
<dbReference type="Pfam" id="PF02646">
    <property type="entry name" value="RmuC"/>
    <property type="match status" value="1"/>
</dbReference>
<keyword evidence="3 5" id="KW-0175">Coiled coil</keyword>
<dbReference type="Proteomes" id="UP000295536">
    <property type="component" value="Unassembled WGS sequence"/>
</dbReference>
<keyword evidence="4" id="KW-0233">DNA recombination</keyword>
<dbReference type="PANTHER" id="PTHR30563">
    <property type="entry name" value="DNA RECOMBINATION PROTEIN RMUC"/>
    <property type="match status" value="1"/>
</dbReference>
<evidence type="ECO:0000313" key="6">
    <source>
        <dbReference type="EMBL" id="TCS98322.1"/>
    </source>
</evidence>
<comment type="function">
    <text evidence="1">Involved in DNA recombination.</text>
</comment>